<proteinExistence type="predicted"/>
<feature type="compositionally biased region" description="Low complexity" evidence="1">
    <location>
        <begin position="66"/>
        <end position="93"/>
    </location>
</feature>
<keyword evidence="3" id="KW-0540">Nuclease</keyword>
<dbReference type="InterPro" id="IPR011990">
    <property type="entry name" value="TPR-like_helical_dom_sf"/>
</dbReference>
<dbReference type="InterPro" id="IPR038720">
    <property type="entry name" value="YprB_RNase_H-like_dom"/>
</dbReference>
<feature type="compositionally biased region" description="Low complexity" evidence="1">
    <location>
        <begin position="16"/>
        <end position="30"/>
    </location>
</feature>
<comment type="caution">
    <text evidence="3">The sequence shown here is derived from an EMBL/GenBank/DDBJ whole genome shotgun (WGS) entry which is preliminary data.</text>
</comment>
<dbReference type="RefSeq" id="WP_006904896.1">
    <property type="nucleotide sequence ID" value="NZ_JH976536.1"/>
</dbReference>
<dbReference type="STRING" id="867903.ThesuDRAFT_00196"/>
<dbReference type="GO" id="GO:0004527">
    <property type="term" value="F:exonuclease activity"/>
    <property type="evidence" value="ECO:0007669"/>
    <property type="project" value="UniProtKB-KW"/>
</dbReference>
<feature type="region of interest" description="Disordered" evidence="1">
    <location>
        <begin position="16"/>
        <end position="124"/>
    </location>
</feature>
<dbReference type="InterPro" id="IPR036397">
    <property type="entry name" value="RNaseH_sf"/>
</dbReference>
<dbReference type="GO" id="GO:0003676">
    <property type="term" value="F:nucleic acid binding"/>
    <property type="evidence" value="ECO:0007669"/>
    <property type="project" value="InterPro"/>
</dbReference>
<dbReference type="eggNOG" id="COG3359">
    <property type="taxonomic scope" value="Bacteria"/>
</dbReference>
<dbReference type="HOGENOM" id="CLU_481390_0_0_9"/>
<dbReference type="Proteomes" id="UP000005710">
    <property type="component" value="Unassembled WGS sequence"/>
</dbReference>
<keyword evidence="3" id="KW-0378">Hydrolase</keyword>
<feature type="compositionally biased region" description="Gly residues" evidence="1">
    <location>
        <begin position="39"/>
        <end position="65"/>
    </location>
</feature>
<keyword evidence="4" id="KW-1185">Reference proteome</keyword>
<accession>K6NYJ7</accession>
<dbReference type="PANTHER" id="PTHR38462:SF1">
    <property type="entry name" value="YPRB RIBONUCLEASE H-LIKE DOMAIN-CONTAINING PROTEIN"/>
    <property type="match status" value="1"/>
</dbReference>
<dbReference type="InterPro" id="IPR012337">
    <property type="entry name" value="RNaseH-like_sf"/>
</dbReference>
<dbReference type="Gene3D" id="3.30.420.10">
    <property type="entry name" value="Ribonuclease H-like superfamily/Ribonuclease H"/>
    <property type="match status" value="1"/>
</dbReference>
<dbReference type="Pfam" id="PF13482">
    <property type="entry name" value="RNase_H_2"/>
    <property type="match status" value="1"/>
</dbReference>
<gene>
    <name evidence="3" type="ORF">ThesuDRAFT_00196</name>
</gene>
<organism evidence="3 4">
    <name type="scientific">Thermaerobacter subterraneus DSM 13965</name>
    <dbReference type="NCBI Taxonomy" id="867903"/>
    <lineage>
        <taxon>Bacteria</taxon>
        <taxon>Bacillati</taxon>
        <taxon>Bacillota</taxon>
        <taxon>Clostridia</taxon>
        <taxon>Eubacteriales</taxon>
        <taxon>Clostridiales Family XVII. Incertae Sedis</taxon>
        <taxon>Thermaerobacter</taxon>
    </lineage>
</organism>
<dbReference type="SUPFAM" id="SSF53098">
    <property type="entry name" value="Ribonuclease H-like"/>
    <property type="match status" value="1"/>
</dbReference>
<dbReference type="Gene3D" id="1.25.40.10">
    <property type="entry name" value="Tetratricopeptide repeat domain"/>
    <property type="match status" value="1"/>
</dbReference>
<feature type="compositionally biased region" description="Basic and acidic residues" evidence="1">
    <location>
        <begin position="94"/>
        <end position="109"/>
    </location>
</feature>
<name>K6NYJ7_9FIRM</name>
<reference evidence="3" key="1">
    <citation type="submission" date="2010-10" db="EMBL/GenBank/DDBJ databases">
        <authorList>
            <consortium name="US DOE Joint Genome Institute (JGI-PGF)"/>
            <person name="Lucas S."/>
            <person name="Copeland A."/>
            <person name="Lapidus A."/>
            <person name="Bruce D."/>
            <person name="Goodwin L."/>
            <person name="Pitluck S."/>
            <person name="Kyrpides N."/>
            <person name="Mavromatis K."/>
            <person name="Detter J.C."/>
            <person name="Han C."/>
            <person name="Land M."/>
            <person name="Hauser L."/>
            <person name="Markowitz V."/>
            <person name="Cheng J.-F."/>
            <person name="Hugenholtz P."/>
            <person name="Woyke T."/>
            <person name="Wu D."/>
            <person name="Pukall R."/>
            <person name="Wahrenburg C."/>
            <person name="Brambilla E."/>
            <person name="Klenk H.-P."/>
            <person name="Eisen J.A."/>
        </authorList>
    </citation>
    <scope>NUCLEOTIDE SEQUENCE [LARGE SCALE GENOMIC DNA]</scope>
    <source>
        <strain evidence="3">DSM 13965</strain>
    </source>
</reference>
<evidence type="ECO:0000259" key="2">
    <source>
        <dbReference type="Pfam" id="PF13482"/>
    </source>
</evidence>
<dbReference type="AlphaFoldDB" id="K6NYJ7"/>
<dbReference type="EMBL" id="AENY02000004">
    <property type="protein sequence ID" value="EKP93950.1"/>
    <property type="molecule type" value="Genomic_DNA"/>
</dbReference>
<keyword evidence="3" id="KW-0269">Exonuclease</keyword>
<evidence type="ECO:0000313" key="3">
    <source>
        <dbReference type="EMBL" id="EKP93950.1"/>
    </source>
</evidence>
<dbReference type="OrthoDB" id="9790530at2"/>
<feature type="domain" description="YprB ribonuclease H-like" evidence="2">
    <location>
        <begin position="275"/>
        <end position="405"/>
    </location>
</feature>
<protein>
    <submittedName>
        <fullName evidence="3">Exonuclease</fullName>
    </submittedName>
</protein>
<evidence type="ECO:0000256" key="1">
    <source>
        <dbReference type="SAM" id="MobiDB-lite"/>
    </source>
</evidence>
<dbReference type="PANTHER" id="PTHR38462">
    <property type="entry name" value="EXONUCLEASE-LIKE PROTEIN"/>
    <property type="match status" value="1"/>
</dbReference>
<sequence length="566" mass="59656">MSRLEQLRALRAAGRLVLKAQPQAAPADAGEGADAEEGPAGGAAGGRRAAEGGGAAGPAGTGGTGDPQQAGRPAGSGPADPGAGGRPAAPAGGRTRDLDGGRTSWREAPDPPPGSGGPAPEAAGLQAIEGGHGTVWRWQVVYPAHHRHGHGHPAAWFADLGRSLEVLAAVAGPAGRRQAAPPGPGQLLFLDLETTGLAVAAGHRPFLAGLAWFGPAPAAADGGEPSPAAYRAGTEGRAGAAAAAPRRPDPVPAGGTPAAAGYALYLEQYLVPDLEPETEAAWLAALARRVEERPWLVTFNGRGFDWPMLETRWQWHRRPAPPLKAHFDLLYPARRLWAGPGSRVNLRALEHRLLGFLRTGDIPGAEIPGRYGQFLRGGGPVDLLTPVLQHNRLDLLSLVGLAAWIGAWLAVGAATLERWDEALAGGREWERIDASTATTWYERALALAPGRAAVTAVARRLVPLYRRQRRLAEAAALLAALCDPQHPLAPLDPWVDLAELWLRLRDLPQAARYLAQAERLWQRRQRLWRGQAGSSRPGLPAGPLGHRLERLRQQLAGGGQDQARAL</sequence>
<reference evidence="3" key="2">
    <citation type="submission" date="2012-10" db="EMBL/GenBank/DDBJ databases">
        <title>Improved high-quality draft of Thermaerobacter subterraneus C21, DSM 13965.</title>
        <authorList>
            <consortium name="DOE Joint Genome Institute"/>
            <person name="Eisen J."/>
            <person name="Huntemann M."/>
            <person name="Wei C.-L."/>
            <person name="Han J."/>
            <person name="Detter J.C."/>
            <person name="Han C."/>
            <person name="Tapia R."/>
            <person name="Chen A."/>
            <person name="Kyrpides N."/>
            <person name="Mavromatis K."/>
            <person name="Markowitz V."/>
            <person name="Szeto E."/>
            <person name="Ivanova N."/>
            <person name="Mikhailova N."/>
            <person name="Ovchinnikova G."/>
            <person name="Pagani I."/>
            <person name="Pati A."/>
            <person name="Goodwin L."/>
            <person name="Nordberg H.P."/>
            <person name="Cantor M.N."/>
            <person name="Hua S.X."/>
            <person name="Woyke T."/>
            <person name="Eisen J."/>
            <person name="Klenk H.-P."/>
        </authorList>
    </citation>
    <scope>NUCLEOTIDE SEQUENCE [LARGE SCALE GENOMIC DNA]</scope>
    <source>
        <strain evidence="3">DSM 13965</strain>
    </source>
</reference>
<evidence type="ECO:0000313" key="4">
    <source>
        <dbReference type="Proteomes" id="UP000005710"/>
    </source>
</evidence>